<name>A0A1B2CSM5_9BBAC</name>
<dbReference type="SUPFAM" id="SSF50353">
    <property type="entry name" value="Cytokine"/>
    <property type="match status" value="1"/>
</dbReference>
<reference evidence="2" key="1">
    <citation type="journal article" date="2016" name="Arch. Virol.">
        <title>The comparative analysis of complete genome sequences from two South African betabaculoviruses: Phthorimaea operculella granulovirus and Plutella xylostella granulovirus.</title>
        <authorList>
            <person name="Jukes M.D."/>
            <person name="Motsoeneng B.M."/>
            <person name="Knox C.M."/>
            <person name="Hill M.P."/>
            <person name="Moore S.D."/>
        </authorList>
    </citation>
    <scope>NUCLEOTIDE SEQUENCE</scope>
    <source>
        <strain evidence="2">SA</strain>
    </source>
</reference>
<protein>
    <submittedName>
        <fullName evidence="2">PlxyGVORF117 protein</fullName>
    </submittedName>
</protein>
<keyword evidence="1" id="KW-0472">Membrane</keyword>
<feature type="transmembrane region" description="Helical" evidence="1">
    <location>
        <begin position="219"/>
        <end position="243"/>
    </location>
</feature>
<evidence type="ECO:0000256" key="1">
    <source>
        <dbReference type="SAM" id="Phobius"/>
    </source>
</evidence>
<dbReference type="EMBL" id="KU666537">
    <property type="protein sequence ID" value="ANY57636.1"/>
    <property type="molecule type" value="Genomic_DNA"/>
</dbReference>
<accession>A0A1B2CSM5</accession>
<dbReference type="Gene3D" id="2.80.10.50">
    <property type="match status" value="1"/>
</dbReference>
<organism evidence="2">
    <name type="scientific">Plutella xylostella granulovirus</name>
    <dbReference type="NCBI Taxonomy" id="98383"/>
    <lineage>
        <taxon>Viruses</taxon>
        <taxon>Viruses incertae sedis</taxon>
        <taxon>Naldaviricetes</taxon>
        <taxon>Lefavirales</taxon>
        <taxon>Baculoviridae</taxon>
        <taxon>Betabaculovirus</taxon>
        <taxon>Betabaculovirus pluxylostellae</taxon>
    </lineage>
</organism>
<keyword evidence="1" id="KW-0812">Transmembrane</keyword>
<evidence type="ECO:0000313" key="2">
    <source>
        <dbReference type="EMBL" id="ANY57636.1"/>
    </source>
</evidence>
<dbReference type="InterPro" id="IPR008996">
    <property type="entry name" value="IL1/FGF"/>
</dbReference>
<keyword evidence="1" id="KW-1133">Transmembrane helix</keyword>
<proteinExistence type="predicted"/>
<sequence>MKVLLLLFITSSMCLADNATKKFFIDDEKVPFEYTQTLIRLYTKINNYYYHVTSYNGKDMATFRSNIVDDPMAPLIIRYTLLNYDNSKNNYVVLRFEHTKQYLCMNYCAEFYITNVLNYDCAFVMTVEDSDESDDSILVTWQRKLDDKLRTIFIASEGYSFLPNSIVHVKEIRDTNYTLDSMVDEPDDRMCTDEKVVYVDDDKSNIENVPQVAAVNVTVLIISLASIITIVGAMIVATIILHIRKRKTP</sequence>
<gene>
    <name evidence="2" type="primary">PlxyGV117</name>
</gene>